<dbReference type="InterPro" id="IPR009061">
    <property type="entry name" value="DNA-bd_dom_put_sf"/>
</dbReference>
<dbReference type="STRING" id="1913578.LPB140_04295"/>
<dbReference type="GO" id="GO:0003700">
    <property type="term" value="F:DNA-binding transcription factor activity"/>
    <property type="evidence" value="ECO:0007669"/>
    <property type="project" value="InterPro"/>
</dbReference>
<dbReference type="Proteomes" id="UP000242561">
    <property type="component" value="Chromosome"/>
</dbReference>
<evidence type="ECO:0000259" key="2">
    <source>
        <dbReference type="PROSITE" id="PS50937"/>
    </source>
</evidence>
<dbReference type="SUPFAM" id="SSF46955">
    <property type="entry name" value="Putative DNA-binding domain"/>
    <property type="match status" value="1"/>
</dbReference>
<feature type="domain" description="HTH merR-type" evidence="2">
    <location>
        <begin position="12"/>
        <end position="80"/>
    </location>
</feature>
<dbReference type="RefSeq" id="WP_072558806.1">
    <property type="nucleotide sequence ID" value="NZ_CP018154.1"/>
</dbReference>
<dbReference type="PANTHER" id="PTHR30204">
    <property type="entry name" value="REDOX-CYCLING DRUG-SENSING TRANSCRIPTIONAL ACTIVATOR SOXR"/>
    <property type="match status" value="1"/>
</dbReference>
<dbReference type="CDD" id="cd04765">
    <property type="entry name" value="HTH_MlrA-like_sg2"/>
    <property type="match status" value="1"/>
</dbReference>
<name>A0A1L3JAJ7_9SPHN</name>
<keyword evidence="4" id="KW-1185">Reference proteome</keyword>
<dbReference type="PROSITE" id="PS50937">
    <property type="entry name" value="HTH_MERR_2"/>
    <property type="match status" value="1"/>
</dbReference>
<dbReference type="InterPro" id="IPR000551">
    <property type="entry name" value="MerR-type_HTH_dom"/>
</dbReference>
<gene>
    <name evidence="3" type="ORF">LPB140_04295</name>
</gene>
<organism evidence="3 4">
    <name type="scientific">Sphingorhabdus lutea</name>
    <dbReference type="NCBI Taxonomy" id="1913578"/>
    <lineage>
        <taxon>Bacteria</taxon>
        <taxon>Pseudomonadati</taxon>
        <taxon>Pseudomonadota</taxon>
        <taxon>Alphaproteobacteria</taxon>
        <taxon>Sphingomonadales</taxon>
        <taxon>Sphingomonadaceae</taxon>
        <taxon>Sphingorhabdus</taxon>
    </lineage>
</organism>
<accession>A0A1L3JAJ7</accession>
<dbReference type="AlphaFoldDB" id="A0A1L3JAJ7"/>
<reference evidence="3 4" key="1">
    <citation type="submission" date="2016-11" db="EMBL/GenBank/DDBJ databases">
        <title>Sphingorhabdus sp. LPB0140, isolated from marine environment.</title>
        <authorList>
            <person name="Kim E."/>
            <person name="Yi H."/>
        </authorList>
    </citation>
    <scope>NUCLEOTIDE SEQUENCE [LARGE SCALE GENOMIC DNA]</scope>
    <source>
        <strain evidence="3 4">LPB0140</strain>
    </source>
</reference>
<evidence type="ECO:0000313" key="3">
    <source>
        <dbReference type="EMBL" id="APG62155.1"/>
    </source>
</evidence>
<dbReference type="Pfam" id="PF13411">
    <property type="entry name" value="MerR_1"/>
    <property type="match status" value="1"/>
</dbReference>
<dbReference type="EMBL" id="CP018154">
    <property type="protein sequence ID" value="APG62155.1"/>
    <property type="molecule type" value="Genomic_DNA"/>
</dbReference>
<sequence length="152" mass="17051">MSNQKSDDAFRSIGEMAKILGVKTHILRYWEEQFPALTPLKRAGGRRHYRPNDAALLRQIHHLLYDKGYTIKGAKQALRGWPNIIEGENKAAAFMPEKLTAAAVKTARPIDLANAPLLDDGNESAAAQRQKNQEIIDNLLRVKADLQKALLR</sequence>
<dbReference type="SMART" id="SM00422">
    <property type="entry name" value="HTH_MERR"/>
    <property type="match status" value="1"/>
</dbReference>
<evidence type="ECO:0000313" key="4">
    <source>
        <dbReference type="Proteomes" id="UP000242561"/>
    </source>
</evidence>
<dbReference type="KEGG" id="sphl:LPB140_04295"/>
<dbReference type="PANTHER" id="PTHR30204:SF15">
    <property type="entry name" value="BLL5018 PROTEIN"/>
    <property type="match status" value="1"/>
</dbReference>
<dbReference type="InterPro" id="IPR047057">
    <property type="entry name" value="MerR_fam"/>
</dbReference>
<dbReference type="Gene3D" id="1.10.1660.10">
    <property type="match status" value="1"/>
</dbReference>
<dbReference type="GO" id="GO:0003677">
    <property type="term" value="F:DNA binding"/>
    <property type="evidence" value="ECO:0007669"/>
    <property type="project" value="UniProtKB-KW"/>
</dbReference>
<proteinExistence type="predicted"/>
<evidence type="ECO:0000256" key="1">
    <source>
        <dbReference type="ARBA" id="ARBA00023125"/>
    </source>
</evidence>
<protein>
    <recommendedName>
        <fullName evidence="2">HTH merR-type domain-containing protein</fullName>
    </recommendedName>
</protein>
<keyword evidence="1" id="KW-0238">DNA-binding</keyword>